<feature type="signal peptide" evidence="3">
    <location>
        <begin position="1"/>
        <end position="22"/>
    </location>
</feature>
<organism evidence="4 5">
    <name type="scientific">Paramarasmius palmivorus</name>
    <dbReference type="NCBI Taxonomy" id="297713"/>
    <lineage>
        <taxon>Eukaryota</taxon>
        <taxon>Fungi</taxon>
        <taxon>Dikarya</taxon>
        <taxon>Basidiomycota</taxon>
        <taxon>Agaricomycotina</taxon>
        <taxon>Agaricomycetes</taxon>
        <taxon>Agaricomycetidae</taxon>
        <taxon>Agaricales</taxon>
        <taxon>Marasmiineae</taxon>
        <taxon>Marasmiaceae</taxon>
        <taxon>Paramarasmius</taxon>
    </lineage>
</organism>
<feature type="compositionally biased region" description="Low complexity" evidence="1">
    <location>
        <begin position="42"/>
        <end position="55"/>
    </location>
</feature>
<keyword evidence="2" id="KW-0812">Transmembrane</keyword>
<reference evidence="4 5" key="1">
    <citation type="submission" date="2024-01" db="EMBL/GenBank/DDBJ databases">
        <title>A draft genome for a cacao thread blight-causing isolate of Paramarasmius palmivorus.</title>
        <authorList>
            <person name="Baruah I.K."/>
            <person name="Bukari Y."/>
            <person name="Amoako-Attah I."/>
            <person name="Meinhardt L.W."/>
            <person name="Bailey B.A."/>
            <person name="Cohen S.P."/>
        </authorList>
    </citation>
    <scope>NUCLEOTIDE SEQUENCE [LARGE SCALE GENOMIC DNA]</scope>
    <source>
        <strain evidence="4 5">GH-12</strain>
    </source>
</reference>
<dbReference type="EMBL" id="JAYKXP010000077">
    <property type="protein sequence ID" value="KAK7030338.1"/>
    <property type="molecule type" value="Genomic_DNA"/>
</dbReference>
<dbReference type="AlphaFoldDB" id="A0AAW0BWF3"/>
<evidence type="ECO:0000256" key="3">
    <source>
        <dbReference type="SAM" id="SignalP"/>
    </source>
</evidence>
<evidence type="ECO:0000256" key="1">
    <source>
        <dbReference type="SAM" id="MobiDB-lite"/>
    </source>
</evidence>
<proteinExistence type="predicted"/>
<evidence type="ECO:0000313" key="5">
    <source>
        <dbReference type="Proteomes" id="UP001383192"/>
    </source>
</evidence>
<feature type="compositionally biased region" description="Low complexity" evidence="1">
    <location>
        <begin position="76"/>
        <end position="111"/>
    </location>
</feature>
<gene>
    <name evidence="4" type="ORF">VNI00_014195</name>
</gene>
<evidence type="ECO:0000256" key="2">
    <source>
        <dbReference type="SAM" id="Phobius"/>
    </source>
</evidence>
<protein>
    <submittedName>
        <fullName evidence="4">Uncharacterized protein</fullName>
    </submittedName>
</protein>
<evidence type="ECO:0000313" key="4">
    <source>
        <dbReference type="EMBL" id="KAK7030338.1"/>
    </source>
</evidence>
<feature type="region of interest" description="Disordered" evidence="1">
    <location>
        <begin position="36"/>
        <end position="58"/>
    </location>
</feature>
<name>A0AAW0BWF3_9AGAR</name>
<feature type="compositionally biased region" description="Basic and acidic residues" evidence="1">
    <location>
        <begin position="311"/>
        <end position="324"/>
    </location>
</feature>
<feature type="chain" id="PRO_5043497192" evidence="3">
    <location>
        <begin position="23"/>
        <end position="382"/>
    </location>
</feature>
<feature type="region of interest" description="Disordered" evidence="1">
    <location>
        <begin position="70"/>
        <end position="111"/>
    </location>
</feature>
<sequence>MVMTFYLVLVVIAQLLDNKASALGICFSNGTCVERSFPEPRSTQTTSTSTTTSTSDGGILSTINSVLTSPSEDLRTTSPVPLTSPVSPTSSLSLTPPTRGQTNTASSQTSQTSVSSIAASTQQVAPQISFLLDILTTCEPATLRWTGSNVDNITLNLTITSTDIPHTNSDFTLANAINASTNVYKWSKVTIPQGKYMLNALDEFNTRTLATGPFLVENGTDVSCLVANGMLNATSIERPSPTSSTNPSSSPSQSNTIVPNKPSLNIPVIIGATIGSVLFLVMVLSLGYRYLQRKARQIKPKPIDPYPTEYTKSRELRRSKFRDDEGSESNNDAAPAQNHVQAPEMQARIHRHEDSGWRPPPPVSESMSSNLIHMPPEYENAL</sequence>
<feature type="transmembrane region" description="Helical" evidence="2">
    <location>
        <begin position="268"/>
        <end position="291"/>
    </location>
</feature>
<keyword evidence="2" id="KW-1133">Transmembrane helix</keyword>
<feature type="compositionally biased region" description="Low complexity" evidence="1">
    <location>
        <begin position="239"/>
        <end position="256"/>
    </location>
</feature>
<keyword evidence="5" id="KW-1185">Reference proteome</keyword>
<feature type="region of interest" description="Disordered" evidence="1">
    <location>
        <begin position="300"/>
        <end position="382"/>
    </location>
</feature>
<keyword evidence="2" id="KW-0472">Membrane</keyword>
<feature type="region of interest" description="Disordered" evidence="1">
    <location>
        <begin position="235"/>
        <end position="260"/>
    </location>
</feature>
<accession>A0AAW0BWF3</accession>
<comment type="caution">
    <text evidence="4">The sequence shown here is derived from an EMBL/GenBank/DDBJ whole genome shotgun (WGS) entry which is preliminary data.</text>
</comment>
<keyword evidence="3" id="KW-0732">Signal</keyword>
<dbReference type="Proteomes" id="UP001383192">
    <property type="component" value="Unassembled WGS sequence"/>
</dbReference>